<dbReference type="GO" id="GO:0031966">
    <property type="term" value="C:mitochondrial membrane"/>
    <property type="evidence" value="ECO:0007669"/>
    <property type="project" value="UniProtKB-SubCell"/>
</dbReference>
<evidence type="ECO:0000256" key="2">
    <source>
        <dbReference type="ARBA" id="ARBA00008472"/>
    </source>
</evidence>
<name>A0A6H0EM61_9ANNE</name>
<dbReference type="PANTHER" id="PTHR11058:SF9">
    <property type="entry name" value="NADH-UBIQUINONE OXIDOREDUCTASE CHAIN 3"/>
    <property type="match status" value="1"/>
</dbReference>
<feature type="transmembrane region" description="Helical" evidence="9">
    <location>
        <begin position="57"/>
        <end position="81"/>
    </location>
</feature>
<dbReference type="PANTHER" id="PTHR11058">
    <property type="entry name" value="NADH-UBIQUINONE OXIDOREDUCTASE CHAIN 3"/>
    <property type="match status" value="1"/>
</dbReference>
<keyword evidence="9" id="KW-0830">Ubiquinone</keyword>
<feature type="transmembrane region" description="Helical" evidence="9">
    <location>
        <begin position="6"/>
        <end position="25"/>
    </location>
</feature>
<evidence type="ECO:0000313" key="10">
    <source>
        <dbReference type="EMBL" id="QIT03442.1"/>
    </source>
</evidence>
<keyword evidence="6 9" id="KW-1133">Transmembrane helix</keyword>
<accession>A0A6H0EM61</accession>
<keyword evidence="9 10" id="KW-0496">Mitochondrion</keyword>
<evidence type="ECO:0000256" key="7">
    <source>
        <dbReference type="ARBA" id="ARBA00023136"/>
    </source>
</evidence>
<dbReference type="GO" id="GO:0030964">
    <property type="term" value="C:NADH dehydrogenase complex"/>
    <property type="evidence" value="ECO:0007669"/>
    <property type="project" value="TreeGrafter"/>
</dbReference>
<keyword evidence="9" id="KW-0249">Electron transport</keyword>
<comment type="similarity">
    <text evidence="2 9">Belongs to the complex I subunit 3 family.</text>
</comment>
<evidence type="ECO:0000256" key="3">
    <source>
        <dbReference type="ARBA" id="ARBA00021007"/>
    </source>
</evidence>
<dbReference type="EMBL" id="MK192098">
    <property type="protein sequence ID" value="QIT03442.1"/>
    <property type="molecule type" value="Genomic_DNA"/>
</dbReference>
<evidence type="ECO:0000256" key="8">
    <source>
        <dbReference type="ARBA" id="ARBA00049551"/>
    </source>
</evidence>
<protein>
    <recommendedName>
        <fullName evidence="3 9">NADH-ubiquinone oxidoreductase chain 3</fullName>
        <ecNumber evidence="9">7.1.1.2</ecNumber>
    </recommendedName>
</protein>
<proteinExistence type="inferred from homology"/>
<geneLocation type="mitochondrion" evidence="10"/>
<comment type="function">
    <text evidence="9">Core subunit of the mitochondrial membrane respiratory chain NADH dehydrogenase (Complex I) which catalyzes electron transfer from NADH through the respiratory chain, using ubiquinone as an electron acceptor. Essential for the catalytic activity of complex I.</text>
</comment>
<comment type="subcellular location">
    <subcellularLocation>
        <location evidence="1">Membrane</location>
    </subcellularLocation>
    <subcellularLocation>
        <location evidence="9">Mitochondrion membrane</location>
        <topology evidence="9">Multi-pass membrane protein</topology>
    </subcellularLocation>
</comment>
<keyword evidence="9" id="KW-0679">Respiratory chain</keyword>
<reference evidence="10" key="1">
    <citation type="journal article" date="2019" name="Mitochondrial DNA Part B Resour">
        <title>The complete mitochondrial genome of Paralvinella hessleri: an endemic species of deep-sea hydrothermal vent.</title>
        <authorList>
            <person name="Wang H."/>
            <person name="Zhang H."/>
            <person name="Wang M."/>
            <person name="Chen H."/>
            <person name="Lian C."/>
            <person name="Li C."/>
        </authorList>
    </citation>
    <scope>NUCLEOTIDE SEQUENCE</scope>
    <source>
        <tissue evidence="10">Whole body</tissue>
    </source>
</reference>
<evidence type="ECO:0000256" key="9">
    <source>
        <dbReference type="RuleBase" id="RU003640"/>
    </source>
</evidence>
<keyword evidence="7 9" id="KW-0472">Membrane</keyword>
<comment type="catalytic activity">
    <reaction evidence="8 9">
        <text>a ubiquinone + NADH + 5 H(+)(in) = a ubiquinol + NAD(+) + 4 H(+)(out)</text>
        <dbReference type="Rhea" id="RHEA:29091"/>
        <dbReference type="Rhea" id="RHEA-COMP:9565"/>
        <dbReference type="Rhea" id="RHEA-COMP:9566"/>
        <dbReference type="ChEBI" id="CHEBI:15378"/>
        <dbReference type="ChEBI" id="CHEBI:16389"/>
        <dbReference type="ChEBI" id="CHEBI:17976"/>
        <dbReference type="ChEBI" id="CHEBI:57540"/>
        <dbReference type="ChEBI" id="CHEBI:57945"/>
        <dbReference type="EC" id="7.1.1.2"/>
    </reaction>
</comment>
<dbReference type="InterPro" id="IPR000440">
    <property type="entry name" value="NADH_UbQ/plastoQ_OxRdtase_su3"/>
</dbReference>
<gene>
    <name evidence="10" type="primary">ND3</name>
</gene>
<keyword evidence="4 9" id="KW-0813">Transport</keyword>
<dbReference type="EC" id="7.1.1.2" evidence="9"/>
<keyword evidence="5 9" id="KW-0812">Transmembrane</keyword>
<evidence type="ECO:0000256" key="1">
    <source>
        <dbReference type="ARBA" id="ARBA00004370"/>
    </source>
</evidence>
<organism evidence="10">
    <name type="scientific">Paralvinella hessleri</name>
    <dbReference type="NCBI Taxonomy" id="36111"/>
    <lineage>
        <taxon>Eukaryota</taxon>
        <taxon>Metazoa</taxon>
        <taxon>Spiralia</taxon>
        <taxon>Lophotrochozoa</taxon>
        <taxon>Annelida</taxon>
        <taxon>Polychaeta</taxon>
        <taxon>Sedentaria</taxon>
        <taxon>Canalipalpata</taxon>
        <taxon>Terebellida</taxon>
        <taxon>Terebelliformia</taxon>
        <taxon>Alvinellidae</taxon>
        <taxon>Paralvinella</taxon>
    </lineage>
</organism>
<feature type="transmembrane region" description="Helical" evidence="9">
    <location>
        <begin position="87"/>
        <end position="105"/>
    </location>
</feature>
<evidence type="ECO:0000256" key="5">
    <source>
        <dbReference type="ARBA" id="ARBA00022692"/>
    </source>
</evidence>
<keyword evidence="9" id="KW-1278">Translocase</keyword>
<dbReference type="AlphaFoldDB" id="A0A6H0EM61"/>
<dbReference type="GO" id="GO:0008137">
    <property type="term" value="F:NADH dehydrogenase (ubiquinone) activity"/>
    <property type="evidence" value="ECO:0007669"/>
    <property type="project" value="UniProtKB-UniRule"/>
</dbReference>
<sequence>MKLLLTSISISMIIPMALILITTLTSMRMTKSREKASPYECGFDPNHTARTPFSLRFFLLAVIFLIFDVEIALLMPLPLIISDPSKHSAILPSFLFLAILLLGIFHEWNENSLDWTP</sequence>
<evidence type="ECO:0000256" key="6">
    <source>
        <dbReference type="ARBA" id="ARBA00022989"/>
    </source>
</evidence>
<evidence type="ECO:0000256" key="4">
    <source>
        <dbReference type="ARBA" id="ARBA00022448"/>
    </source>
</evidence>
<dbReference type="Pfam" id="PF00507">
    <property type="entry name" value="Oxidored_q4"/>
    <property type="match status" value="1"/>
</dbReference>
<dbReference type="Gene3D" id="1.20.58.1610">
    <property type="entry name" value="NADH:ubiquinone/plastoquinone oxidoreductase, chain 3"/>
    <property type="match status" value="1"/>
</dbReference>
<dbReference type="InterPro" id="IPR038430">
    <property type="entry name" value="NDAH_ubi_oxred_su3_sf"/>
</dbReference>
<keyword evidence="9" id="KW-0520">NAD</keyword>